<evidence type="ECO:0000313" key="1">
    <source>
        <dbReference type="EMBL" id="AQQ09717.1"/>
    </source>
</evidence>
<evidence type="ECO:0008006" key="3">
    <source>
        <dbReference type="Google" id="ProtNLM"/>
    </source>
</evidence>
<dbReference type="Gene3D" id="1.20.1440.60">
    <property type="entry name" value="23S rRNA-intervening sequence"/>
    <property type="match status" value="1"/>
</dbReference>
<dbReference type="AlphaFoldDB" id="A0A1Q2HQJ3"/>
<proteinExistence type="predicted"/>
<organism evidence="1 2">
    <name type="scientific">Sedimentisphaera cyanobacteriorum</name>
    <dbReference type="NCBI Taxonomy" id="1940790"/>
    <lineage>
        <taxon>Bacteria</taxon>
        <taxon>Pseudomonadati</taxon>
        <taxon>Planctomycetota</taxon>
        <taxon>Phycisphaerae</taxon>
        <taxon>Sedimentisphaerales</taxon>
        <taxon>Sedimentisphaeraceae</taxon>
        <taxon>Sedimentisphaera</taxon>
    </lineage>
</organism>
<dbReference type="InterPro" id="IPR012657">
    <property type="entry name" value="23S_rRNA-intervening_sequence"/>
</dbReference>
<dbReference type="InterPro" id="IPR036583">
    <property type="entry name" value="23S_rRNA_IVS_sf"/>
</dbReference>
<keyword evidence="2" id="KW-1185">Reference proteome</keyword>
<dbReference type="Proteomes" id="UP000188273">
    <property type="component" value="Chromosome"/>
</dbReference>
<evidence type="ECO:0000313" key="2">
    <source>
        <dbReference type="Proteomes" id="UP000188273"/>
    </source>
</evidence>
<dbReference type="EMBL" id="CP019633">
    <property type="protein sequence ID" value="AQQ09717.1"/>
    <property type="molecule type" value="Genomic_DNA"/>
</dbReference>
<dbReference type="NCBIfam" id="TIGR02436">
    <property type="entry name" value="four helix bundle protein"/>
    <property type="match status" value="1"/>
</dbReference>
<gene>
    <name evidence="1" type="ORF">L21SP3_01527</name>
</gene>
<protein>
    <recommendedName>
        <fullName evidence="3">Four helix bundle protein</fullName>
    </recommendedName>
</protein>
<reference evidence="2" key="1">
    <citation type="submission" date="2017-02" db="EMBL/GenBank/DDBJ databases">
        <title>Comparative genomics and description of representatives of a novel lineage of planctomycetes thriving in anoxic sediments.</title>
        <authorList>
            <person name="Spring S."/>
            <person name="Bunk B."/>
            <person name="Sproer C."/>
            <person name="Klenk H.-P."/>
        </authorList>
    </citation>
    <scope>NUCLEOTIDE SEQUENCE [LARGE SCALE GENOMIC DNA]</scope>
    <source>
        <strain evidence="2">L21-RPul-D3</strain>
    </source>
</reference>
<sequence length="75" mass="8231">MASGEWRVASGKWRVASGEWRVASGEWQVAAAAQAEIANELGYINNNTFESFISESNAIGKMISSLIKKILNDNR</sequence>
<accession>A0A1Q2HQJ3</accession>
<dbReference type="KEGG" id="pbu:L21SP3_01527"/>
<name>A0A1Q2HQJ3_9BACT</name>
<dbReference type="SUPFAM" id="SSF158446">
    <property type="entry name" value="IVS-encoded protein-like"/>
    <property type="match status" value="1"/>
</dbReference>